<keyword evidence="1" id="KW-1133">Transmembrane helix</keyword>
<accession>A0A0A8Z6P5</accession>
<name>A0A0A8Z6P5_ARUDO</name>
<feature type="transmembrane region" description="Helical" evidence="1">
    <location>
        <begin position="7"/>
        <end position="28"/>
    </location>
</feature>
<keyword evidence="1" id="KW-0812">Transmembrane</keyword>
<reference evidence="2" key="1">
    <citation type="submission" date="2014-09" db="EMBL/GenBank/DDBJ databases">
        <authorList>
            <person name="Magalhaes I.L.F."/>
            <person name="Oliveira U."/>
            <person name="Santos F.R."/>
            <person name="Vidigal T.H.D.A."/>
            <person name="Brescovit A.D."/>
            <person name="Santos A.J."/>
        </authorList>
    </citation>
    <scope>NUCLEOTIDE SEQUENCE</scope>
    <source>
        <tissue evidence="2">Shoot tissue taken approximately 20 cm above the soil surface</tissue>
    </source>
</reference>
<evidence type="ECO:0000256" key="1">
    <source>
        <dbReference type="SAM" id="Phobius"/>
    </source>
</evidence>
<dbReference type="EMBL" id="GBRH01265460">
    <property type="protein sequence ID" value="JAD32435.1"/>
    <property type="molecule type" value="Transcribed_RNA"/>
</dbReference>
<proteinExistence type="predicted"/>
<dbReference type="AlphaFoldDB" id="A0A0A8Z6P5"/>
<dbReference type="PROSITE" id="PS51257">
    <property type="entry name" value="PROKAR_LIPOPROTEIN"/>
    <property type="match status" value="1"/>
</dbReference>
<sequence>MRTPCMLLYPALVCACNSYLIATCQLAIMC</sequence>
<protein>
    <submittedName>
        <fullName evidence="2">Uncharacterized protein</fullName>
    </submittedName>
</protein>
<reference evidence="2" key="2">
    <citation type="journal article" date="2015" name="Data Brief">
        <title>Shoot transcriptome of the giant reed, Arundo donax.</title>
        <authorList>
            <person name="Barrero R.A."/>
            <person name="Guerrero F.D."/>
            <person name="Moolhuijzen P."/>
            <person name="Goolsby J.A."/>
            <person name="Tidwell J."/>
            <person name="Bellgard S.E."/>
            <person name="Bellgard M.I."/>
        </authorList>
    </citation>
    <scope>NUCLEOTIDE SEQUENCE</scope>
    <source>
        <tissue evidence="2">Shoot tissue taken approximately 20 cm above the soil surface</tissue>
    </source>
</reference>
<keyword evidence="1" id="KW-0472">Membrane</keyword>
<evidence type="ECO:0000313" key="2">
    <source>
        <dbReference type="EMBL" id="JAD32435.1"/>
    </source>
</evidence>
<organism evidence="2">
    <name type="scientific">Arundo donax</name>
    <name type="common">Giant reed</name>
    <name type="synonym">Donax arundinaceus</name>
    <dbReference type="NCBI Taxonomy" id="35708"/>
    <lineage>
        <taxon>Eukaryota</taxon>
        <taxon>Viridiplantae</taxon>
        <taxon>Streptophyta</taxon>
        <taxon>Embryophyta</taxon>
        <taxon>Tracheophyta</taxon>
        <taxon>Spermatophyta</taxon>
        <taxon>Magnoliopsida</taxon>
        <taxon>Liliopsida</taxon>
        <taxon>Poales</taxon>
        <taxon>Poaceae</taxon>
        <taxon>PACMAD clade</taxon>
        <taxon>Arundinoideae</taxon>
        <taxon>Arundineae</taxon>
        <taxon>Arundo</taxon>
    </lineage>
</organism>